<reference evidence="6 7" key="1">
    <citation type="submission" date="2020-02" db="EMBL/GenBank/DDBJ databases">
        <authorList>
            <person name="Ferguson B K."/>
        </authorList>
    </citation>
    <scope>NUCLEOTIDE SEQUENCE [LARGE SCALE GENOMIC DNA]</scope>
</reference>
<dbReference type="GO" id="GO:0008380">
    <property type="term" value="P:RNA splicing"/>
    <property type="evidence" value="ECO:0007669"/>
    <property type="project" value="UniProtKB-KW"/>
</dbReference>
<dbReference type="GO" id="GO:0016556">
    <property type="term" value="P:mRNA modification"/>
    <property type="evidence" value="ECO:0007669"/>
    <property type="project" value="InterPro"/>
</dbReference>
<evidence type="ECO:0000256" key="5">
    <source>
        <dbReference type="ARBA" id="ARBA00023242"/>
    </source>
</evidence>
<dbReference type="InterPro" id="IPR033757">
    <property type="entry name" value="WTAP"/>
</dbReference>
<evidence type="ECO:0000256" key="1">
    <source>
        <dbReference type="ARBA" id="ARBA00004123"/>
    </source>
</evidence>
<proteinExistence type="inferred from homology"/>
<dbReference type="Proteomes" id="UP000479000">
    <property type="component" value="Unassembled WGS sequence"/>
</dbReference>
<dbReference type="GO" id="GO:0005634">
    <property type="term" value="C:nucleus"/>
    <property type="evidence" value="ECO:0007669"/>
    <property type="project" value="UniProtKB-SubCell"/>
</dbReference>
<organism evidence="6 7">
    <name type="scientific">Nesidiocoris tenuis</name>
    <dbReference type="NCBI Taxonomy" id="355587"/>
    <lineage>
        <taxon>Eukaryota</taxon>
        <taxon>Metazoa</taxon>
        <taxon>Ecdysozoa</taxon>
        <taxon>Arthropoda</taxon>
        <taxon>Hexapoda</taxon>
        <taxon>Insecta</taxon>
        <taxon>Pterygota</taxon>
        <taxon>Neoptera</taxon>
        <taxon>Paraneoptera</taxon>
        <taxon>Hemiptera</taxon>
        <taxon>Heteroptera</taxon>
        <taxon>Panheteroptera</taxon>
        <taxon>Cimicomorpha</taxon>
        <taxon>Miridae</taxon>
        <taxon>Dicyphina</taxon>
        <taxon>Nesidiocoris</taxon>
    </lineage>
</organism>
<keyword evidence="7" id="KW-1185">Reference proteome</keyword>
<name>A0A6H5H8Q7_9HEMI</name>
<dbReference type="OrthoDB" id="3366661at2759"/>
<keyword evidence="3" id="KW-0507">mRNA processing</keyword>
<dbReference type="PANTHER" id="PTHR15217:SF0">
    <property type="entry name" value="PRE-MRNA-SPLICING REGULATOR WTAP"/>
    <property type="match status" value="1"/>
</dbReference>
<evidence type="ECO:0000256" key="4">
    <source>
        <dbReference type="ARBA" id="ARBA00023187"/>
    </source>
</evidence>
<dbReference type="GO" id="GO:0006397">
    <property type="term" value="P:mRNA processing"/>
    <property type="evidence" value="ECO:0007669"/>
    <property type="project" value="UniProtKB-KW"/>
</dbReference>
<keyword evidence="4" id="KW-0508">mRNA splicing</keyword>
<protein>
    <submittedName>
        <fullName evidence="6">Uncharacterized protein</fullName>
    </submittedName>
</protein>
<accession>A0A6H5H8Q7</accession>
<evidence type="ECO:0000313" key="7">
    <source>
        <dbReference type="Proteomes" id="UP000479000"/>
    </source>
</evidence>
<dbReference type="GO" id="GO:0000381">
    <property type="term" value="P:regulation of alternative mRNA splicing, via spliceosome"/>
    <property type="evidence" value="ECO:0007669"/>
    <property type="project" value="InterPro"/>
</dbReference>
<evidence type="ECO:0000256" key="3">
    <source>
        <dbReference type="ARBA" id="ARBA00022664"/>
    </source>
</evidence>
<dbReference type="Pfam" id="PF17098">
    <property type="entry name" value="Wtap"/>
    <property type="match status" value="1"/>
</dbReference>
<sequence length="389" mass="43120">MSSETGGKTAPPDNDGDGRKEKADHSVNDKSDHGRLQLTDHQLKELPADDLRTLLRKQESYISALETRNRTFEEMNSALKESEERLKTQVTELSVRERVLLRRLAAKEQDMQEFADQLSEMKLPGGNALKSAFLDPAVNILLQKLRQELAETKTKLEDTQGELAAWKFTPDSNTGKRLMARCRQLHQENDELAAMISKGRLAKLESELALQKSFSEEVKKSQSDLDELLQDLDEDVEGMQSTIYYLQQELRKTKQSAANLEAELASLRAAEADPPPKSPTVNGLSGPRGTKQRYPSTEEPADEPSDSPSPSPGQTSADRSSSPRTKDVSGSPDRCVLVNNNSDDRRKRTPCDEANDDVASKKPRADNQLTVRNCDDGDVVMNGAENGGQ</sequence>
<dbReference type="PANTHER" id="PTHR15217">
    <property type="entry name" value="WILMS' TUMOR 1-ASSOCIATING PROTEIN"/>
    <property type="match status" value="1"/>
</dbReference>
<gene>
    <name evidence="6" type="ORF">NTEN_LOCUS17549</name>
</gene>
<comment type="subcellular location">
    <subcellularLocation>
        <location evidence="1">Nucleus</location>
    </subcellularLocation>
</comment>
<dbReference type="AlphaFoldDB" id="A0A6H5H8Q7"/>
<evidence type="ECO:0000313" key="6">
    <source>
        <dbReference type="EMBL" id="CAB0012855.1"/>
    </source>
</evidence>
<keyword evidence="5" id="KW-0539">Nucleus</keyword>
<evidence type="ECO:0000256" key="2">
    <source>
        <dbReference type="ARBA" id="ARBA00010313"/>
    </source>
</evidence>
<dbReference type="EMBL" id="CADCXU010025654">
    <property type="protein sequence ID" value="CAB0012855.1"/>
    <property type="molecule type" value="Genomic_DNA"/>
</dbReference>
<comment type="similarity">
    <text evidence="2">Belongs to the fl(2)d family.</text>
</comment>